<dbReference type="OrthoDB" id="1462092at2"/>
<dbReference type="RefSeq" id="WP_007094053.1">
    <property type="nucleotide sequence ID" value="NZ_CP142125.1"/>
</dbReference>
<dbReference type="Proteomes" id="UP000002945">
    <property type="component" value="Unassembled WGS sequence"/>
</dbReference>
<protein>
    <submittedName>
        <fullName evidence="1">Uncharacterized protein</fullName>
    </submittedName>
</protein>
<proteinExistence type="predicted"/>
<sequence>MKKNKKLKLNKINLVKFENIEELKGGADSAYCWTKPIKFCILSKKDIDCTPPEPIDITLPSPIGN</sequence>
<comment type="caution">
    <text evidence="1">The sequence shown here is derived from an EMBL/GenBank/DDBJ whole genome shotgun (WGS) entry which is preliminary data.</text>
</comment>
<reference evidence="1 2" key="1">
    <citation type="journal article" date="2011" name="J. Bacteriol.">
        <title>Genome sequence of the algicidal bacterium Kordia algicida OT-1.</title>
        <authorList>
            <person name="Lee H.S."/>
            <person name="Kang S.G."/>
            <person name="Kwon K.K."/>
            <person name="Lee J.H."/>
            <person name="Kim S.J."/>
        </authorList>
    </citation>
    <scope>NUCLEOTIDE SEQUENCE [LARGE SCALE GENOMIC DNA]</scope>
    <source>
        <strain evidence="1 2">OT-1</strain>
    </source>
</reference>
<name>A9DXB2_9FLAO</name>
<dbReference type="STRING" id="391587.KAOT1_07433"/>
<accession>A9DXB2</accession>
<evidence type="ECO:0000313" key="2">
    <source>
        <dbReference type="Proteomes" id="UP000002945"/>
    </source>
</evidence>
<dbReference type="AlphaFoldDB" id="A9DXB2"/>
<evidence type="ECO:0000313" key="1">
    <source>
        <dbReference type="EMBL" id="EDP95982.1"/>
    </source>
</evidence>
<dbReference type="HOGENOM" id="CLU_2844137_0_0_10"/>
<dbReference type="EMBL" id="ABIB01000005">
    <property type="protein sequence ID" value="EDP95982.1"/>
    <property type="molecule type" value="Genomic_DNA"/>
</dbReference>
<gene>
    <name evidence="1" type="ORF">KAOT1_07433</name>
</gene>
<organism evidence="1 2">
    <name type="scientific">Kordia algicida OT-1</name>
    <dbReference type="NCBI Taxonomy" id="391587"/>
    <lineage>
        <taxon>Bacteria</taxon>
        <taxon>Pseudomonadati</taxon>
        <taxon>Bacteroidota</taxon>
        <taxon>Flavobacteriia</taxon>
        <taxon>Flavobacteriales</taxon>
        <taxon>Flavobacteriaceae</taxon>
        <taxon>Kordia</taxon>
    </lineage>
</organism>
<keyword evidence="2" id="KW-1185">Reference proteome</keyword>